<dbReference type="InterPro" id="IPR050523">
    <property type="entry name" value="AKR_Detox_Biosynth"/>
</dbReference>
<dbReference type="AlphaFoldDB" id="A0A2S4KWW5"/>
<feature type="domain" description="NADP-dependent oxidoreductase" evidence="2">
    <location>
        <begin position="87"/>
        <end position="396"/>
    </location>
</feature>
<evidence type="ECO:0000256" key="1">
    <source>
        <dbReference type="ARBA" id="ARBA00023002"/>
    </source>
</evidence>
<name>A0A2S4KWW5_9HYPO</name>
<comment type="caution">
    <text evidence="3">The sequence shown here is derived from an EMBL/GenBank/DDBJ whole genome shotgun (WGS) entry which is preliminary data.</text>
</comment>
<feature type="non-terminal residue" evidence="3">
    <location>
        <position position="1"/>
    </location>
</feature>
<reference evidence="3 4" key="1">
    <citation type="submission" date="2018-01" db="EMBL/GenBank/DDBJ databases">
        <title>Harnessing the power of phylogenomics to disentangle the directionality and signatures of interkingdom host jumping in the parasitic fungal genus Tolypocladium.</title>
        <authorList>
            <person name="Quandt C.A."/>
            <person name="Patterson W."/>
            <person name="Spatafora J.W."/>
        </authorList>
    </citation>
    <scope>NUCLEOTIDE SEQUENCE [LARGE SCALE GENOMIC DNA]</scope>
    <source>
        <strain evidence="3 4">NRBC 100945</strain>
    </source>
</reference>
<dbReference type="PANTHER" id="PTHR43364:SF4">
    <property type="entry name" value="NAD(P)-LINKED OXIDOREDUCTASE SUPERFAMILY PROTEIN"/>
    <property type="match status" value="1"/>
</dbReference>
<accession>A0A2S4KWW5</accession>
<dbReference type="EMBL" id="PKSG01000496">
    <property type="protein sequence ID" value="POR34672.1"/>
    <property type="molecule type" value="Genomic_DNA"/>
</dbReference>
<dbReference type="InterPro" id="IPR020471">
    <property type="entry name" value="AKR"/>
</dbReference>
<dbReference type="InterPro" id="IPR023210">
    <property type="entry name" value="NADP_OxRdtase_dom"/>
</dbReference>
<dbReference type="SUPFAM" id="SSF51430">
    <property type="entry name" value="NAD(P)-linked oxidoreductase"/>
    <property type="match status" value="1"/>
</dbReference>
<dbReference type="PANTHER" id="PTHR43364">
    <property type="entry name" value="NADH-SPECIFIC METHYLGLYOXAL REDUCTASE-RELATED"/>
    <property type="match status" value="1"/>
</dbReference>
<keyword evidence="4" id="KW-1185">Reference proteome</keyword>
<evidence type="ECO:0000259" key="2">
    <source>
        <dbReference type="Pfam" id="PF00248"/>
    </source>
</evidence>
<dbReference type="STRING" id="94208.A0A2S4KWW5"/>
<gene>
    <name evidence="3" type="ORF">TPAR_05143</name>
</gene>
<dbReference type="InterPro" id="IPR036812">
    <property type="entry name" value="NAD(P)_OxRdtase_dom_sf"/>
</dbReference>
<organism evidence="3 4">
    <name type="scientific">Tolypocladium paradoxum</name>
    <dbReference type="NCBI Taxonomy" id="94208"/>
    <lineage>
        <taxon>Eukaryota</taxon>
        <taxon>Fungi</taxon>
        <taxon>Dikarya</taxon>
        <taxon>Ascomycota</taxon>
        <taxon>Pezizomycotina</taxon>
        <taxon>Sordariomycetes</taxon>
        <taxon>Hypocreomycetidae</taxon>
        <taxon>Hypocreales</taxon>
        <taxon>Ophiocordycipitaceae</taxon>
        <taxon>Tolypocladium</taxon>
    </lineage>
</organism>
<protein>
    <submittedName>
        <fullName evidence="3">Aflatoxin B1 aldehyde reductase member 2</fullName>
    </submittedName>
</protein>
<dbReference type="Pfam" id="PF00248">
    <property type="entry name" value="Aldo_ket_red"/>
    <property type="match status" value="1"/>
</dbReference>
<dbReference type="Proteomes" id="UP000237481">
    <property type="component" value="Unassembled WGS sequence"/>
</dbReference>
<dbReference type="OrthoDB" id="2310150at2759"/>
<sequence length="427" mass="47475">FHGGDGVFPADTTDTTKLCYTDGLSTIVIKGAKQEKRRYLRWRCPPVTSSLPSVCTRSDSSTLDPREYEHDPQVCKMPLVVQPPRDRIILGLMTFGPKAEDGARITDLSAFNKALDIFQERGYNEVDTARAYGAGKQEAFTREARWKERGLTLATKVQYPVNPGSNAADKVVASVETSLKELGVDCVDLLYLHGADRATPFQETLEAMDRLHKAGKFVRLGISNFTAYEVAEMVMTCKYNGWVRPTVYQGMYNVITRNIEAELLVACRRYGLDVVVYNPIAGGLFSGKVKSQDVVPESGRFSDVWAAQGPNYRKRYFRESTFRSMQVVEAAVAKHGLTMIETALRWMVHHSQLRVKGGNDGILIGVSSVEQLGNNLDNLEKGPLPEDVVQALDQAWAISKAESTNYWHGELAYGYNTHEALFGQGAK</sequence>
<dbReference type="Gene3D" id="3.20.20.100">
    <property type="entry name" value="NADP-dependent oxidoreductase domain"/>
    <property type="match status" value="1"/>
</dbReference>
<keyword evidence="1" id="KW-0560">Oxidoreductase</keyword>
<evidence type="ECO:0000313" key="4">
    <source>
        <dbReference type="Proteomes" id="UP000237481"/>
    </source>
</evidence>
<dbReference type="PRINTS" id="PR00069">
    <property type="entry name" value="ALDKETRDTASE"/>
</dbReference>
<dbReference type="CDD" id="cd19075">
    <property type="entry name" value="AKR_AKR7A1-5"/>
    <property type="match status" value="1"/>
</dbReference>
<dbReference type="GO" id="GO:0016491">
    <property type="term" value="F:oxidoreductase activity"/>
    <property type="evidence" value="ECO:0007669"/>
    <property type="project" value="UniProtKB-KW"/>
</dbReference>
<proteinExistence type="predicted"/>
<evidence type="ECO:0000313" key="3">
    <source>
        <dbReference type="EMBL" id="POR34672.1"/>
    </source>
</evidence>